<evidence type="ECO:0000313" key="2">
    <source>
        <dbReference type="Proteomes" id="UP001434883"/>
    </source>
</evidence>
<name>A0ABV0SDG4_9TELE</name>
<evidence type="ECO:0000313" key="1">
    <source>
        <dbReference type="EMBL" id="MEQ2218476.1"/>
    </source>
</evidence>
<protein>
    <submittedName>
        <fullName evidence="1">Uncharacterized protein</fullName>
    </submittedName>
</protein>
<dbReference type="Proteomes" id="UP001434883">
    <property type="component" value="Unassembled WGS sequence"/>
</dbReference>
<keyword evidence="2" id="KW-1185">Reference proteome</keyword>
<sequence length="70" mass="7889">EPWESFIVSSRQNVPSSKGKLPNDHLCLVRLRPRANLFSAGLTPSNASTLLMMVKQCLAKRKVKLIDRLK</sequence>
<reference evidence="1 2" key="1">
    <citation type="submission" date="2021-06" db="EMBL/GenBank/DDBJ databases">
        <authorList>
            <person name="Palmer J.M."/>
        </authorList>
    </citation>
    <scope>NUCLEOTIDE SEQUENCE [LARGE SCALE GENOMIC DNA]</scope>
    <source>
        <strain evidence="1 2">XC_2019</strain>
        <tissue evidence="1">Muscle</tissue>
    </source>
</reference>
<feature type="non-terminal residue" evidence="1">
    <location>
        <position position="1"/>
    </location>
</feature>
<proteinExistence type="predicted"/>
<comment type="caution">
    <text evidence="1">The sequence shown here is derived from an EMBL/GenBank/DDBJ whole genome shotgun (WGS) entry which is preliminary data.</text>
</comment>
<organism evidence="1 2">
    <name type="scientific">Xenoophorus captivus</name>
    <dbReference type="NCBI Taxonomy" id="1517983"/>
    <lineage>
        <taxon>Eukaryota</taxon>
        <taxon>Metazoa</taxon>
        <taxon>Chordata</taxon>
        <taxon>Craniata</taxon>
        <taxon>Vertebrata</taxon>
        <taxon>Euteleostomi</taxon>
        <taxon>Actinopterygii</taxon>
        <taxon>Neopterygii</taxon>
        <taxon>Teleostei</taxon>
        <taxon>Neoteleostei</taxon>
        <taxon>Acanthomorphata</taxon>
        <taxon>Ovalentaria</taxon>
        <taxon>Atherinomorphae</taxon>
        <taxon>Cyprinodontiformes</taxon>
        <taxon>Goodeidae</taxon>
        <taxon>Xenoophorus</taxon>
    </lineage>
</organism>
<dbReference type="EMBL" id="JAHRIN010077003">
    <property type="protein sequence ID" value="MEQ2218476.1"/>
    <property type="molecule type" value="Genomic_DNA"/>
</dbReference>
<gene>
    <name evidence="1" type="ORF">XENOCAPTIV_003724</name>
</gene>
<accession>A0ABV0SDG4</accession>